<dbReference type="PROSITE" id="PS51257">
    <property type="entry name" value="PROKAR_LIPOPROTEIN"/>
    <property type="match status" value="1"/>
</dbReference>
<keyword evidence="6" id="KW-1185">Reference proteome</keyword>
<dbReference type="InterPro" id="IPR011765">
    <property type="entry name" value="Pept_M16_N"/>
</dbReference>
<evidence type="ECO:0000259" key="3">
    <source>
        <dbReference type="Pfam" id="PF00675"/>
    </source>
</evidence>
<dbReference type="PANTHER" id="PTHR11851">
    <property type="entry name" value="METALLOPROTEASE"/>
    <property type="match status" value="1"/>
</dbReference>
<gene>
    <name evidence="5" type="ORF">OV287_05700</name>
</gene>
<evidence type="ECO:0000259" key="4">
    <source>
        <dbReference type="Pfam" id="PF05193"/>
    </source>
</evidence>
<evidence type="ECO:0000313" key="6">
    <source>
        <dbReference type="Proteomes" id="UP001207654"/>
    </source>
</evidence>
<dbReference type="Proteomes" id="UP001207654">
    <property type="component" value="Unassembled WGS sequence"/>
</dbReference>
<name>A0ABT3ZX76_9BACT</name>
<evidence type="ECO:0000256" key="2">
    <source>
        <dbReference type="SAM" id="SignalP"/>
    </source>
</evidence>
<dbReference type="PANTHER" id="PTHR11851:SF49">
    <property type="entry name" value="MITOCHONDRIAL-PROCESSING PEPTIDASE SUBUNIT ALPHA"/>
    <property type="match status" value="1"/>
</dbReference>
<protein>
    <submittedName>
        <fullName evidence="5">Pitrilysin family protein</fullName>
    </submittedName>
</protein>
<evidence type="ECO:0000313" key="5">
    <source>
        <dbReference type="EMBL" id="MCY1073973.1"/>
    </source>
</evidence>
<dbReference type="InterPro" id="IPR007863">
    <property type="entry name" value="Peptidase_M16_C"/>
</dbReference>
<dbReference type="Pfam" id="PF05193">
    <property type="entry name" value="Peptidase_M16_C"/>
    <property type="match status" value="1"/>
</dbReference>
<sequence length="464" mass="51196">MLRQKLLVTGLVLLAGTAACAQGRSARTEAAATTAAPKPGAQVTTKTLKNGLKVIVWADPDNPSVALYNWFRVGSRNERPGITGLSHFFEHMMFNGAKKYGPGEFDRVMEAHGGRNNAYTSEDVTVYQDWFPRSALEKIFDLEADRLQHLAIDPKVVESERGVVYSERRSGVDNNNGGMLMEQVQATAYVAHPYQFPVIGWPSDIESWKQEDLERYFRTYYAPNNATLIVVGAVTPAEIFSLAEKYLEPIPAQPEPEPVRTQEPPQQGERRVVVRKLAQAPLLQMAFHGLKASDAEAPALDLLVRILTEGDSSRLHRRMVEEERVAISVAGYRGAGFDPSLTWMLVDLPPGGDLGKAEALLDAELAKVVSAGVTDAELRKAKNIVVADFWRSLETNSGRAQALGTYEVFHGDWQKLFQAPEHYEAVTREQVQKVAAKVFSKNNRSVGVLVPEAAADEAKKEAAR</sequence>
<proteinExistence type="inferred from homology"/>
<dbReference type="InterPro" id="IPR011249">
    <property type="entry name" value="Metalloenz_LuxS/M16"/>
</dbReference>
<evidence type="ECO:0000256" key="1">
    <source>
        <dbReference type="ARBA" id="ARBA00007261"/>
    </source>
</evidence>
<feature type="domain" description="Peptidase M16 C-terminal" evidence="4">
    <location>
        <begin position="209"/>
        <end position="384"/>
    </location>
</feature>
<dbReference type="InterPro" id="IPR050361">
    <property type="entry name" value="MPP/UQCRC_Complex"/>
</dbReference>
<feature type="signal peptide" evidence="2">
    <location>
        <begin position="1"/>
        <end position="21"/>
    </location>
</feature>
<feature type="chain" id="PRO_5046469391" evidence="2">
    <location>
        <begin position="22"/>
        <end position="464"/>
    </location>
</feature>
<accession>A0ABT3ZX76</accession>
<dbReference type="EMBL" id="JAPNKA010000001">
    <property type="protein sequence ID" value="MCY1073973.1"/>
    <property type="molecule type" value="Genomic_DNA"/>
</dbReference>
<comment type="caution">
    <text evidence="5">The sequence shown here is derived from an EMBL/GenBank/DDBJ whole genome shotgun (WGS) entry which is preliminary data.</text>
</comment>
<organism evidence="5 6">
    <name type="scientific">Archangium lansingense</name>
    <dbReference type="NCBI Taxonomy" id="2995310"/>
    <lineage>
        <taxon>Bacteria</taxon>
        <taxon>Pseudomonadati</taxon>
        <taxon>Myxococcota</taxon>
        <taxon>Myxococcia</taxon>
        <taxon>Myxococcales</taxon>
        <taxon>Cystobacterineae</taxon>
        <taxon>Archangiaceae</taxon>
        <taxon>Archangium</taxon>
    </lineage>
</organism>
<dbReference type="RefSeq" id="WP_267532959.1">
    <property type="nucleotide sequence ID" value="NZ_JAPNKA010000001.1"/>
</dbReference>
<comment type="similarity">
    <text evidence="1">Belongs to the peptidase M16 family.</text>
</comment>
<feature type="domain" description="Peptidase M16 N-terminal" evidence="3">
    <location>
        <begin position="54"/>
        <end position="198"/>
    </location>
</feature>
<keyword evidence="2" id="KW-0732">Signal</keyword>
<dbReference type="SUPFAM" id="SSF63411">
    <property type="entry name" value="LuxS/MPP-like metallohydrolase"/>
    <property type="match status" value="2"/>
</dbReference>
<reference evidence="5 6" key="1">
    <citation type="submission" date="2022-11" db="EMBL/GenBank/DDBJ databases">
        <title>Minimal conservation of predation-associated metabolite biosynthetic gene clusters underscores biosynthetic potential of Myxococcota including descriptions for ten novel species: Archangium lansinium sp. nov., Myxococcus landrumus sp. nov., Nannocystis bai.</title>
        <authorList>
            <person name="Ahearne A."/>
            <person name="Stevens C."/>
            <person name="Phillips K."/>
        </authorList>
    </citation>
    <scope>NUCLEOTIDE SEQUENCE [LARGE SCALE GENOMIC DNA]</scope>
    <source>
        <strain evidence="5 6">MIWBW</strain>
    </source>
</reference>
<dbReference type="Gene3D" id="3.30.830.10">
    <property type="entry name" value="Metalloenzyme, LuxS/M16 peptidase-like"/>
    <property type="match status" value="2"/>
</dbReference>
<dbReference type="Pfam" id="PF00675">
    <property type="entry name" value="Peptidase_M16"/>
    <property type="match status" value="1"/>
</dbReference>